<evidence type="ECO:0000256" key="1">
    <source>
        <dbReference type="SAM" id="MobiDB-lite"/>
    </source>
</evidence>
<feature type="compositionally biased region" description="Basic and acidic residues" evidence="1">
    <location>
        <begin position="73"/>
        <end position="82"/>
    </location>
</feature>
<feature type="compositionally biased region" description="Basic and acidic residues" evidence="1">
    <location>
        <begin position="605"/>
        <end position="622"/>
    </location>
</feature>
<gene>
    <name evidence="2" type="ORF">PR048_032268</name>
</gene>
<proteinExistence type="predicted"/>
<dbReference type="EMBL" id="JARBHB010000016">
    <property type="protein sequence ID" value="KAJ8866425.1"/>
    <property type="molecule type" value="Genomic_DNA"/>
</dbReference>
<feature type="compositionally biased region" description="Low complexity" evidence="1">
    <location>
        <begin position="89"/>
        <end position="98"/>
    </location>
</feature>
<evidence type="ECO:0000313" key="2">
    <source>
        <dbReference type="EMBL" id="KAJ8866425.1"/>
    </source>
</evidence>
<keyword evidence="3" id="KW-1185">Reference proteome</keyword>
<evidence type="ECO:0000313" key="3">
    <source>
        <dbReference type="Proteomes" id="UP001159363"/>
    </source>
</evidence>
<feature type="region of interest" description="Disordered" evidence="1">
    <location>
        <begin position="73"/>
        <end position="98"/>
    </location>
</feature>
<feature type="compositionally biased region" description="Low complexity" evidence="1">
    <location>
        <begin position="730"/>
        <end position="742"/>
    </location>
</feature>
<name>A0ABQ9G1R4_9NEOP</name>
<feature type="region of interest" description="Disordered" evidence="1">
    <location>
        <begin position="306"/>
        <end position="328"/>
    </location>
</feature>
<feature type="compositionally biased region" description="Basic and acidic residues" evidence="1">
    <location>
        <begin position="694"/>
        <end position="725"/>
    </location>
</feature>
<feature type="region of interest" description="Disordered" evidence="1">
    <location>
        <begin position="366"/>
        <end position="413"/>
    </location>
</feature>
<accession>A0ABQ9G1R4</accession>
<reference evidence="2 3" key="1">
    <citation type="submission" date="2023-02" db="EMBL/GenBank/DDBJ databases">
        <title>LHISI_Scaffold_Assembly.</title>
        <authorList>
            <person name="Stuart O.P."/>
            <person name="Cleave R."/>
            <person name="Magrath M.J.L."/>
            <person name="Mikheyev A.S."/>
        </authorList>
    </citation>
    <scope>NUCLEOTIDE SEQUENCE [LARGE SCALE GENOMIC DNA]</scope>
    <source>
        <strain evidence="2">Daus_M_001</strain>
        <tissue evidence="2">Leg muscle</tissue>
    </source>
</reference>
<organism evidence="2 3">
    <name type="scientific">Dryococelus australis</name>
    <dbReference type="NCBI Taxonomy" id="614101"/>
    <lineage>
        <taxon>Eukaryota</taxon>
        <taxon>Metazoa</taxon>
        <taxon>Ecdysozoa</taxon>
        <taxon>Arthropoda</taxon>
        <taxon>Hexapoda</taxon>
        <taxon>Insecta</taxon>
        <taxon>Pterygota</taxon>
        <taxon>Neoptera</taxon>
        <taxon>Polyneoptera</taxon>
        <taxon>Phasmatodea</taxon>
        <taxon>Verophasmatodea</taxon>
        <taxon>Anareolatae</taxon>
        <taxon>Phasmatidae</taxon>
        <taxon>Eurycanthinae</taxon>
        <taxon>Dryococelus</taxon>
    </lineage>
</organism>
<comment type="caution">
    <text evidence="2">The sequence shown here is derived from an EMBL/GenBank/DDBJ whole genome shotgun (WGS) entry which is preliminary data.</text>
</comment>
<feature type="region of interest" description="Disordered" evidence="1">
    <location>
        <begin position="603"/>
        <end position="755"/>
    </location>
</feature>
<sequence length="785" mass="86424">MEACPKTHVTLVLLQVDGLQLYVRTPLAPHSLYVVQSGMDSGMDVVQSVGVLTDTKKVALRLVKVHVTDGRTDGRTGGRLTDETDGCESSSRSGGLRSSTVSLHVVRLTRIDPSPSSDMWHNTTDCCSRCKCVSRPSRRAADSAIWPERSHVHQGQRGSIPGGVAPRVFSGSSRFPCLRPCRLSSTHDRFGAAMPNCIPRFCYIRIFWIASHYGCKFKDAFTFKNEGTIRAALKRTPSASSLLRARHAAFRRGPASEGVNVDVFTSNKRPCPRHSHIQFSPSGVLVAAKSAVVSVLPPALWPRGREAFSSGSRSRMREGDRGGPLRRRPIPLYQSGELLLAVEQPPDDAPGNLTALYQGFPRSEFFSRASPSSTGGSRGMARGEQQARKEGPGKLDGPPFPARRTTSVGTEEGGFDQASLRLGAKVRHSQPAQWEERGKICGVKEEHLRIPEISTFRAAIQVSLRAAVAEQSTCSPPNKVNRARSPAVSLPAFSQVGIVADDDASRRVFSGISRLPRPFIPAPLHTGPNLFTHLSMSAGMRKAEETGDPRENLPNSGIIRHDSHMRKFERDPARTDLPVPLGYTGRSYLSIWATRNNGVIGSRRRWSEASDEGAEKTGDPRENPPTSSIVAHGTRMQNVLDERRSQPMRMNDVCVERRRNARAVETGDPPERENLPTSDIVQYDSHKRKSWNLRRKDTDKHSEDSDKHHEDSDKPTVDYRKERSDNIAGSSSSNVRNAAVVSETDESKAPVNGNEEMCHGQHREEELFGNIPNLSVNYSDPATWG</sequence>
<dbReference type="Proteomes" id="UP001159363">
    <property type="component" value="Chromosome 15"/>
</dbReference>
<protein>
    <submittedName>
        <fullName evidence="2">Uncharacterized protein</fullName>
    </submittedName>
</protein>